<dbReference type="PIRSF" id="PIRSF008502">
    <property type="entry name" value="UCP008502"/>
    <property type="match status" value="1"/>
</dbReference>
<dbReference type="Gene3D" id="3.30.70.1280">
    <property type="entry name" value="SP0830-like domains"/>
    <property type="match status" value="1"/>
</dbReference>
<evidence type="ECO:0000313" key="2">
    <source>
        <dbReference type="Proteomes" id="UP000598350"/>
    </source>
</evidence>
<dbReference type="EMBL" id="JABTCG010000004">
    <property type="protein sequence ID" value="MBD0851602.1"/>
    <property type="molecule type" value="Genomic_DNA"/>
</dbReference>
<dbReference type="RefSeq" id="WP_188314706.1">
    <property type="nucleotide sequence ID" value="NZ_JABTCG010000004.1"/>
</dbReference>
<sequence>MIYIAFLRGINVSGHKIIKMADLRSLLEDVGFQDVLTYIQSGNIVFKSAVQLPTKLENIISNTILDQYGFEIPVIVKQRSEIEGIMANNPFTDPKDIDENKVYFVLLKTEPKAEKIKALSALKFENEELVITPKCVYLKCALGAGKAKCDNNLIERKLQVEATTRNPKTLLKLLDLSSD</sequence>
<organism evidence="1 2">
    <name type="scientific">Maribacter arenosus</name>
    <dbReference type="NCBI Taxonomy" id="1854708"/>
    <lineage>
        <taxon>Bacteria</taxon>
        <taxon>Pseudomonadati</taxon>
        <taxon>Bacteroidota</taxon>
        <taxon>Flavobacteriia</taxon>
        <taxon>Flavobacteriales</taxon>
        <taxon>Flavobacteriaceae</taxon>
        <taxon>Maribacter</taxon>
    </lineage>
</organism>
<dbReference type="Proteomes" id="UP000598350">
    <property type="component" value="Unassembled WGS sequence"/>
</dbReference>
<name>A0ABR7VDA0_9FLAO</name>
<comment type="caution">
    <text evidence="1">The sequence shown here is derived from an EMBL/GenBank/DDBJ whole genome shotgun (WGS) entry which is preliminary data.</text>
</comment>
<dbReference type="PANTHER" id="PTHR36439:SF1">
    <property type="entry name" value="DUF1697 DOMAIN-CONTAINING PROTEIN"/>
    <property type="match status" value="1"/>
</dbReference>
<dbReference type="SUPFAM" id="SSF160379">
    <property type="entry name" value="SP0830-like"/>
    <property type="match status" value="1"/>
</dbReference>
<gene>
    <name evidence="1" type="ORF">HPE63_13055</name>
</gene>
<evidence type="ECO:0000313" key="1">
    <source>
        <dbReference type="EMBL" id="MBD0851602.1"/>
    </source>
</evidence>
<accession>A0ABR7VDA0</accession>
<reference evidence="1 2" key="1">
    <citation type="submission" date="2020-05" db="EMBL/GenBank/DDBJ databases">
        <title>The draft genome sequence of Maribacter arenosus CAU 1321.</title>
        <authorList>
            <person name="Mu L."/>
        </authorList>
    </citation>
    <scope>NUCLEOTIDE SEQUENCE [LARGE SCALE GENOMIC DNA]</scope>
    <source>
        <strain evidence="1 2">CAU 1321</strain>
    </source>
</reference>
<dbReference type="InterPro" id="IPR012545">
    <property type="entry name" value="DUF1697"/>
</dbReference>
<dbReference type="Pfam" id="PF08002">
    <property type="entry name" value="DUF1697"/>
    <property type="match status" value="1"/>
</dbReference>
<dbReference type="PANTHER" id="PTHR36439">
    <property type="entry name" value="BLL4334 PROTEIN"/>
    <property type="match status" value="1"/>
</dbReference>
<protein>
    <submittedName>
        <fullName evidence="1">DUF1697 domain-containing protein</fullName>
    </submittedName>
</protein>
<proteinExistence type="predicted"/>
<keyword evidence="2" id="KW-1185">Reference proteome</keyword>